<comment type="caution">
    <text evidence="8">The sequence shown here is derived from an EMBL/GenBank/DDBJ whole genome shotgun (WGS) entry which is preliminary data.</text>
</comment>
<dbReference type="GO" id="GO:0003735">
    <property type="term" value="F:structural constituent of ribosome"/>
    <property type="evidence" value="ECO:0007669"/>
    <property type="project" value="InterPro"/>
</dbReference>
<dbReference type="InterPro" id="IPR000456">
    <property type="entry name" value="Ribosomal_bL17"/>
</dbReference>
<keyword evidence="9" id="KW-1185">Reference proteome</keyword>
<accession>A0A699ZQE4</accession>
<dbReference type="InterPro" id="IPR047859">
    <property type="entry name" value="Ribosomal_bL17_CS"/>
</dbReference>
<evidence type="ECO:0000313" key="9">
    <source>
        <dbReference type="Proteomes" id="UP000485058"/>
    </source>
</evidence>
<evidence type="ECO:0000256" key="7">
    <source>
        <dbReference type="RuleBase" id="RU000660"/>
    </source>
</evidence>
<dbReference type="AlphaFoldDB" id="A0A699ZQE4"/>
<evidence type="ECO:0000256" key="1">
    <source>
        <dbReference type="ARBA" id="ARBA00008777"/>
    </source>
</evidence>
<dbReference type="SUPFAM" id="SSF64263">
    <property type="entry name" value="Prokaryotic ribosomal protein L17"/>
    <property type="match status" value="1"/>
</dbReference>
<proteinExistence type="inferred from homology"/>
<keyword evidence="2 7" id="KW-0689">Ribosomal protein</keyword>
<reference evidence="8 9" key="1">
    <citation type="submission" date="2020-02" db="EMBL/GenBank/DDBJ databases">
        <title>Draft genome sequence of Haematococcus lacustris strain NIES-144.</title>
        <authorList>
            <person name="Morimoto D."/>
            <person name="Nakagawa S."/>
            <person name="Yoshida T."/>
            <person name="Sawayama S."/>
        </authorList>
    </citation>
    <scope>NUCLEOTIDE SEQUENCE [LARGE SCALE GENOMIC DNA]</scope>
    <source>
        <strain evidence="8 9">NIES-144</strain>
    </source>
</reference>
<organism evidence="8 9">
    <name type="scientific">Haematococcus lacustris</name>
    <name type="common">Green alga</name>
    <name type="synonym">Haematococcus pluvialis</name>
    <dbReference type="NCBI Taxonomy" id="44745"/>
    <lineage>
        <taxon>Eukaryota</taxon>
        <taxon>Viridiplantae</taxon>
        <taxon>Chlorophyta</taxon>
        <taxon>core chlorophytes</taxon>
        <taxon>Chlorophyceae</taxon>
        <taxon>CS clade</taxon>
        <taxon>Chlamydomonadales</taxon>
        <taxon>Haematococcaceae</taxon>
        <taxon>Haematococcus</taxon>
    </lineage>
</organism>
<evidence type="ECO:0000256" key="6">
    <source>
        <dbReference type="ARBA" id="ARBA00082728"/>
    </source>
</evidence>
<dbReference type="EMBL" id="BLLF01002663">
    <property type="protein sequence ID" value="GFH24903.1"/>
    <property type="molecule type" value="Genomic_DNA"/>
</dbReference>
<dbReference type="HAMAP" id="MF_01368">
    <property type="entry name" value="Ribosomal_bL17"/>
    <property type="match status" value="1"/>
</dbReference>
<dbReference type="Gene3D" id="3.90.1030.10">
    <property type="entry name" value="Ribosomal protein L17"/>
    <property type="match status" value="1"/>
</dbReference>
<dbReference type="InterPro" id="IPR036373">
    <property type="entry name" value="Ribosomal_bL17_sf"/>
</dbReference>
<dbReference type="Proteomes" id="UP000485058">
    <property type="component" value="Unassembled WGS sequence"/>
</dbReference>
<dbReference type="PROSITE" id="PS01167">
    <property type="entry name" value="RIBOSOMAL_L17"/>
    <property type="match status" value="1"/>
</dbReference>
<evidence type="ECO:0000256" key="2">
    <source>
        <dbReference type="ARBA" id="ARBA00022980"/>
    </source>
</evidence>
<keyword evidence="3 7" id="KW-0687">Ribonucleoprotein</keyword>
<evidence type="ECO:0000313" key="8">
    <source>
        <dbReference type="EMBL" id="GFH24903.1"/>
    </source>
</evidence>
<name>A0A699ZQE4_HAELA</name>
<gene>
    <name evidence="8" type="ORF">HaLaN_22780</name>
</gene>
<dbReference type="NCBIfam" id="TIGR00059">
    <property type="entry name" value="L17"/>
    <property type="match status" value="1"/>
</dbReference>
<protein>
    <recommendedName>
        <fullName evidence="4">Large ribosomal subunit protein bL17c</fullName>
    </recommendedName>
    <alternativeName>
        <fullName evidence="5">50S ribosomal protein L17, chloroplastic</fullName>
    </alternativeName>
    <alternativeName>
        <fullName evidence="6">CL17</fullName>
    </alternativeName>
</protein>
<evidence type="ECO:0000256" key="3">
    <source>
        <dbReference type="ARBA" id="ARBA00023274"/>
    </source>
</evidence>
<evidence type="ECO:0000256" key="5">
    <source>
        <dbReference type="ARBA" id="ARBA00077677"/>
    </source>
</evidence>
<dbReference type="Pfam" id="PF01196">
    <property type="entry name" value="Ribosomal_L17"/>
    <property type="match status" value="1"/>
</dbReference>
<feature type="non-terminal residue" evidence="8">
    <location>
        <position position="1"/>
    </location>
</feature>
<sequence>QREAASVLLYARKIARSLRALGEPFCIIEASVLFEVKLEFPRRYYRQAIVPGIMLNLRLPAPFSRASSSVATRPQLQRPLPASRTVVTSSSVLSGLQLGQQSELSIVVAPSNGMRVTMMRHGNKVKHLGRPADQRKALIRGLVTQLLTHGAIRTTKIKAKVIRPFAEHMITLAKQGTLHARRQAMAFVYDKTLVGRLFEGVQERYGERNGGYTRIKTEPFLRRGDAAEMAIIELV</sequence>
<dbReference type="FunFam" id="3.90.1030.10:FF:000001">
    <property type="entry name" value="50S ribosomal protein L17"/>
    <property type="match status" value="1"/>
</dbReference>
<dbReference type="PANTHER" id="PTHR14413">
    <property type="entry name" value="RIBOSOMAL PROTEIN L17"/>
    <property type="match status" value="1"/>
</dbReference>
<evidence type="ECO:0000256" key="4">
    <source>
        <dbReference type="ARBA" id="ARBA00072708"/>
    </source>
</evidence>
<dbReference type="GO" id="GO:0006412">
    <property type="term" value="P:translation"/>
    <property type="evidence" value="ECO:0007669"/>
    <property type="project" value="InterPro"/>
</dbReference>
<comment type="similarity">
    <text evidence="1 7">Belongs to the bacterial ribosomal protein bL17 family.</text>
</comment>
<dbReference type="PANTHER" id="PTHR14413:SF16">
    <property type="entry name" value="LARGE RIBOSOMAL SUBUNIT PROTEIN BL17M"/>
    <property type="match status" value="1"/>
</dbReference>
<dbReference type="GO" id="GO:0022625">
    <property type="term" value="C:cytosolic large ribosomal subunit"/>
    <property type="evidence" value="ECO:0007669"/>
    <property type="project" value="TreeGrafter"/>
</dbReference>